<protein>
    <submittedName>
        <fullName evidence="1">XRE family transcriptional regulator</fullName>
    </submittedName>
</protein>
<dbReference type="EMBL" id="RRZD01000036">
    <property type="protein sequence ID" value="MBE0401916.1"/>
    <property type="molecule type" value="Genomic_DNA"/>
</dbReference>
<feature type="non-terminal residue" evidence="1">
    <location>
        <position position="1"/>
    </location>
</feature>
<reference evidence="1 2" key="1">
    <citation type="submission" date="2020-07" db="EMBL/GenBank/DDBJ databases">
        <title>Halophilic bacteria isolated from french cheeses.</title>
        <authorList>
            <person name="Kothe C.I."/>
            <person name="Farah-Kraiem B."/>
            <person name="Renault P."/>
            <person name="Dridi B."/>
        </authorList>
    </citation>
    <scope>NUCLEOTIDE SEQUENCE [LARGE SCALE GENOMIC DNA]</scope>
    <source>
        <strain evidence="1 2">FME1</strain>
    </source>
</reference>
<evidence type="ECO:0000313" key="2">
    <source>
        <dbReference type="Proteomes" id="UP001645039"/>
    </source>
</evidence>
<organism evidence="1 2">
    <name type="scientific">Halomonas casei</name>
    <dbReference type="NCBI Taxonomy" id="2742613"/>
    <lineage>
        <taxon>Bacteria</taxon>
        <taxon>Pseudomonadati</taxon>
        <taxon>Pseudomonadota</taxon>
        <taxon>Gammaproteobacteria</taxon>
        <taxon>Oceanospirillales</taxon>
        <taxon>Halomonadaceae</taxon>
        <taxon>Halomonas</taxon>
    </lineage>
</organism>
<evidence type="ECO:0000313" key="1">
    <source>
        <dbReference type="EMBL" id="MBE0401916.1"/>
    </source>
</evidence>
<sequence>SQKAIAEVLHVSQARVSKMEKRTDMYLSTLRTHIEAMGGSLDLIANFPEGKVKITNLDEHAHV</sequence>
<dbReference type="Gene3D" id="1.10.260.40">
    <property type="entry name" value="lambda repressor-like DNA-binding domains"/>
    <property type="match status" value="1"/>
</dbReference>
<keyword evidence="2" id="KW-1185">Reference proteome</keyword>
<accession>A0ABR9F7E3</accession>
<name>A0ABR9F7E3_9GAMM</name>
<comment type="caution">
    <text evidence="1">The sequence shown here is derived from an EMBL/GenBank/DDBJ whole genome shotgun (WGS) entry which is preliminary data.</text>
</comment>
<gene>
    <name evidence="1" type="ORF">EI168_17715</name>
</gene>
<dbReference type="SUPFAM" id="SSF47413">
    <property type="entry name" value="lambda repressor-like DNA-binding domains"/>
    <property type="match status" value="1"/>
</dbReference>
<proteinExistence type="predicted"/>
<dbReference type="InterPro" id="IPR010982">
    <property type="entry name" value="Lambda_DNA-bd_dom_sf"/>
</dbReference>
<dbReference type="Proteomes" id="UP001645039">
    <property type="component" value="Unassembled WGS sequence"/>
</dbReference>